<evidence type="ECO:0000259" key="2">
    <source>
        <dbReference type="Pfam" id="PF22725"/>
    </source>
</evidence>
<feature type="domain" description="Gfo/Idh/MocA-like oxidoreductase N-terminal" evidence="1">
    <location>
        <begin position="5"/>
        <end position="121"/>
    </location>
</feature>
<dbReference type="KEGG" id="tfr:BR63_12295"/>
<dbReference type="RefSeq" id="WP_034420611.1">
    <property type="nucleotide sequence ID" value="NZ_CP045798.1"/>
</dbReference>
<feature type="domain" description="GFO/IDH/MocA-like oxidoreductase" evidence="2">
    <location>
        <begin position="130"/>
        <end position="253"/>
    </location>
</feature>
<dbReference type="Pfam" id="PF01408">
    <property type="entry name" value="GFO_IDH_MocA"/>
    <property type="match status" value="1"/>
</dbReference>
<dbReference type="Pfam" id="PF22725">
    <property type="entry name" value="GFO_IDH_MocA_C3"/>
    <property type="match status" value="1"/>
</dbReference>
<dbReference type="InterPro" id="IPR052515">
    <property type="entry name" value="Gfo/Idh/MocA_Oxidoreductase"/>
</dbReference>
<evidence type="ECO:0000313" key="3">
    <source>
        <dbReference type="EMBL" id="QNB47017.1"/>
    </source>
</evidence>
<dbReference type="SUPFAM" id="SSF51735">
    <property type="entry name" value="NAD(P)-binding Rossmann-fold domains"/>
    <property type="match status" value="1"/>
</dbReference>
<dbReference type="PANTHER" id="PTHR43249">
    <property type="entry name" value="UDP-N-ACETYL-2-AMINO-2-DEOXY-D-GLUCURONATE OXIDASE"/>
    <property type="match status" value="1"/>
</dbReference>
<dbReference type="InterPro" id="IPR036291">
    <property type="entry name" value="NAD(P)-bd_dom_sf"/>
</dbReference>
<dbReference type="GO" id="GO:0000166">
    <property type="term" value="F:nucleotide binding"/>
    <property type="evidence" value="ECO:0007669"/>
    <property type="project" value="InterPro"/>
</dbReference>
<dbReference type="SUPFAM" id="SSF55347">
    <property type="entry name" value="Glyceraldehyde-3-phosphate dehydrogenase-like, C-terminal domain"/>
    <property type="match status" value="1"/>
</dbReference>
<dbReference type="Gene3D" id="3.40.50.720">
    <property type="entry name" value="NAD(P)-binding Rossmann-like Domain"/>
    <property type="match status" value="1"/>
</dbReference>
<protein>
    <submittedName>
        <fullName evidence="3">Gfo/Idh/MocA family oxidoreductase</fullName>
    </submittedName>
</protein>
<gene>
    <name evidence="3" type="ORF">BR63_12295</name>
</gene>
<dbReference type="InterPro" id="IPR000683">
    <property type="entry name" value="Gfo/Idh/MocA-like_OxRdtase_N"/>
</dbReference>
<sequence length="352" mass="39572">MKPVKFAIVGCGRIAPKHAEAIINLEDAQLVAVCDKNKEKADRFAEKYLAKPYYDYIQLLKDADFDAICICTPSGYHAEMGIQAAEHCKHVLVEKPMAMNLEDAGRLIDQCQKRRVKLGVVHQNRFNKSVRMVREALEKGKFGRLTHVNAAVRWNRNDAYYNEASWRGTWELDGGCLMNQAIHNIDLLQWILGPIDTVSAFTATMLRKIEAPDIGVAILRARNGAYGIVEAANTIYPCNLEETLHVFGERGTAAIGGIAVNRIEAWRFSENYIEEEKAILEERENEPPDVYGFGHRELIKDFIKAIKEDRQPAITGEEGRKALEIILAMFKSSETGLPVRLPLESSYKPGGK</sequence>
<dbReference type="Gene3D" id="3.30.360.10">
    <property type="entry name" value="Dihydrodipicolinate Reductase, domain 2"/>
    <property type="match status" value="1"/>
</dbReference>
<accession>A0A7G6E4L3</accession>
<dbReference type="Proteomes" id="UP000515847">
    <property type="component" value="Chromosome"/>
</dbReference>
<evidence type="ECO:0000259" key="1">
    <source>
        <dbReference type="Pfam" id="PF01408"/>
    </source>
</evidence>
<dbReference type="AlphaFoldDB" id="A0A7G6E4L3"/>
<proteinExistence type="predicted"/>
<keyword evidence="4" id="KW-1185">Reference proteome</keyword>
<evidence type="ECO:0000313" key="4">
    <source>
        <dbReference type="Proteomes" id="UP000515847"/>
    </source>
</evidence>
<dbReference type="PANTHER" id="PTHR43249:SF1">
    <property type="entry name" value="D-GLUCOSIDE 3-DEHYDROGENASE"/>
    <property type="match status" value="1"/>
</dbReference>
<dbReference type="OrthoDB" id="9815825at2"/>
<name>A0A7G6E4L3_THEFR</name>
<organism evidence="3 4">
    <name type="scientific">Thermanaerosceptrum fracticalcis</name>
    <dbReference type="NCBI Taxonomy" id="1712410"/>
    <lineage>
        <taxon>Bacteria</taxon>
        <taxon>Bacillati</taxon>
        <taxon>Bacillota</taxon>
        <taxon>Clostridia</taxon>
        <taxon>Eubacteriales</taxon>
        <taxon>Peptococcaceae</taxon>
        <taxon>Thermanaerosceptrum</taxon>
    </lineage>
</organism>
<reference evidence="3 4" key="1">
    <citation type="journal article" date="2019" name="Front. Microbiol.">
        <title>Thermoanaerosceptrum fracticalcis gen. nov. sp. nov., a Novel Fumarate-Fermenting Microorganism From a Deep Fractured Carbonate Aquifer of the US Great Basin.</title>
        <authorList>
            <person name="Hamilton-Brehm S.D."/>
            <person name="Stewart L.E."/>
            <person name="Zavarin M."/>
            <person name="Caldwell M."/>
            <person name="Lawson P.A."/>
            <person name="Onstott T.C."/>
            <person name="Grzymski J."/>
            <person name="Neveux I."/>
            <person name="Lollar B.S."/>
            <person name="Russell C.E."/>
            <person name="Moser D.P."/>
        </authorList>
    </citation>
    <scope>NUCLEOTIDE SEQUENCE [LARGE SCALE GENOMIC DNA]</scope>
    <source>
        <strain evidence="3 4">DRI-13</strain>
    </source>
</reference>
<dbReference type="InterPro" id="IPR055170">
    <property type="entry name" value="GFO_IDH_MocA-like_dom"/>
</dbReference>
<dbReference type="EMBL" id="CP045798">
    <property type="protein sequence ID" value="QNB47017.1"/>
    <property type="molecule type" value="Genomic_DNA"/>
</dbReference>